<dbReference type="PANTHER" id="PTHR37507">
    <property type="entry name" value="SPORULATION PROTEIN YDCC"/>
    <property type="match status" value="1"/>
</dbReference>
<dbReference type="Proteomes" id="UP001223586">
    <property type="component" value="Unassembled WGS sequence"/>
</dbReference>
<evidence type="ECO:0000313" key="3">
    <source>
        <dbReference type="Proteomes" id="UP001223586"/>
    </source>
</evidence>
<protein>
    <submittedName>
        <fullName evidence="2">Outer membrane lipoprotein-sorting protein</fullName>
    </submittedName>
</protein>
<keyword evidence="1" id="KW-0732">Signal</keyword>
<evidence type="ECO:0000256" key="1">
    <source>
        <dbReference type="SAM" id="SignalP"/>
    </source>
</evidence>
<comment type="caution">
    <text evidence="2">The sequence shown here is derived from an EMBL/GenBank/DDBJ whole genome shotgun (WGS) entry which is preliminary data.</text>
</comment>
<dbReference type="PANTHER" id="PTHR37507:SF2">
    <property type="entry name" value="SPORULATION PROTEIN YDCC"/>
    <property type="match status" value="1"/>
</dbReference>
<evidence type="ECO:0000313" key="2">
    <source>
        <dbReference type="EMBL" id="MDQ0178107.1"/>
    </source>
</evidence>
<dbReference type="InterPro" id="IPR029046">
    <property type="entry name" value="LolA/LolB/LppX"/>
</dbReference>
<dbReference type="SUPFAM" id="SSF89392">
    <property type="entry name" value="Prokaryotic lipoproteins and lipoprotein localization factors"/>
    <property type="match status" value="1"/>
</dbReference>
<dbReference type="EMBL" id="JAUSTT010000033">
    <property type="protein sequence ID" value="MDQ0178107.1"/>
    <property type="molecule type" value="Genomic_DNA"/>
</dbReference>
<dbReference type="Gene3D" id="2.50.20.10">
    <property type="entry name" value="Lipoprotein localisation LolA/LolB/LppX"/>
    <property type="match status" value="1"/>
</dbReference>
<dbReference type="InterPro" id="IPR052944">
    <property type="entry name" value="Sporulation_related"/>
</dbReference>
<proteinExistence type="predicted"/>
<organism evidence="2 3">
    <name type="scientific">Bacillus chungangensis</name>
    <dbReference type="NCBI Taxonomy" id="587633"/>
    <lineage>
        <taxon>Bacteria</taxon>
        <taxon>Bacillati</taxon>
        <taxon>Bacillota</taxon>
        <taxon>Bacilli</taxon>
        <taxon>Bacillales</taxon>
        <taxon>Bacillaceae</taxon>
        <taxon>Bacillus</taxon>
    </lineage>
</organism>
<keyword evidence="3" id="KW-1185">Reference proteome</keyword>
<keyword evidence="2" id="KW-0449">Lipoprotein</keyword>
<reference evidence="2 3" key="1">
    <citation type="submission" date="2023-07" db="EMBL/GenBank/DDBJ databases">
        <title>Genomic Encyclopedia of Type Strains, Phase IV (KMG-IV): sequencing the most valuable type-strain genomes for metagenomic binning, comparative biology and taxonomic classification.</title>
        <authorList>
            <person name="Goeker M."/>
        </authorList>
    </citation>
    <scope>NUCLEOTIDE SEQUENCE [LARGE SCALE GENOMIC DNA]</scope>
    <source>
        <strain evidence="2 3">DSM 23837</strain>
    </source>
</reference>
<feature type="chain" id="PRO_5045723870" evidence="1">
    <location>
        <begin position="26"/>
        <end position="337"/>
    </location>
</feature>
<accession>A0ABT9WY04</accession>
<name>A0ABT9WY04_9BACI</name>
<feature type="signal peptide" evidence="1">
    <location>
        <begin position="1"/>
        <end position="25"/>
    </location>
</feature>
<sequence length="337" mass="38171">MKKRLWLLASVFAITLLLSACGAKSKEDVVRGLNEKIEEMKGYKAKAKMTLKVGDEPQTYEIEIWHRAPDHYRVHLKNDKKEQSQMILRNDDGVYVLTPALNKSYRFQSDWPKNGSQPYLYASLVKDILEDKASIFKGVKDTFVFETKTRYQNNKMVPIQEITFHKKSLAPKLVKVMDTNRSQVISVDFSAFEFNPKFDEDSFEVKKNMTGAQLVVPVDAGEKEEGFTIKYPTAELPDVQLVEKEELDTGNGTRVVLTYGGEKSFTLIQEKAEVIPTMMLETEANGKMADLGFAIGEITENSLSWTYNGVDYLLASQDLTEEEMMTIARSVQGTGVK</sequence>
<gene>
    <name evidence="2" type="ORF">J2S08_004001</name>
</gene>
<dbReference type="PROSITE" id="PS51257">
    <property type="entry name" value="PROKAR_LIPOPROTEIN"/>
    <property type="match status" value="1"/>
</dbReference>
<dbReference type="RefSeq" id="WP_307232653.1">
    <property type="nucleotide sequence ID" value="NZ_JAUSTT010000033.1"/>
</dbReference>